<proteinExistence type="predicted"/>
<reference evidence="1 2" key="1">
    <citation type="submission" date="2014-03" db="EMBL/GenBank/DDBJ databases">
        <title>Genomics of Bifidobacteria.</title>
        <authorList>
            <person name="Ventura M."/>
            <person name="Milani C."/>
            <person name="Lugli G.A."/>
        </authorList>
    </citation>
    <scope>NUCLEOTIDE SEQUENCE [LARGE SCALE GENOMIC DNA]</scope>
    <source>
        <strain evidence="1 2">LMG 21775</strain>
    </source>
</reference>
<dbReference type="OrthoDB" id="3691941at2"/>
<comment type="caution">
    <text evidence="1">The sequence shown here is derived from an EMBL/GenBank/DDBJ whole genome shotgun (WGS) entry which is preliminary data.</text>
</comment>
<dbReference type="RefSeq" id="WP_152596794.1">
    <property type="nucleotide sequence ID" value="NZ_JGZI01000007.1"/>
</dbReference>
<dbReference type="EMBL" id="JGZI01000007">
    <property type="protein sequence ID" value="KFI83239.1"/>
    <property type="molecule type" value="Genomic_DNA"/>
</dbReference>
<evidence type="ECO:0000313" key="2">
    <source>
        <dbReference type="Proteomes" id="UP000029050"/>
    </source>
</evidence>
<protein>
    <submittedName>
        <fullName evidence="1">Uncharacterized protein</fullName>
    </submittedName>
</protein>
<keyword evidence="2" id="KW-1185">Reference proteome</keyword>
<gene>
    <name evidence="1" type="ORF">BPSY_0335</name>
</gene>
<name>A0A087CIY9_9BIFI</name>
<dbReference type="GeneID" id="98301192"/>
<accession>A0A087CIY9</accession>
<organism evidence="1 2">
    <name type="scientific">Bifidobacterium psychraerophilum</name>
    <dbReference type="NCBI Taxonomy" id="218140"/>
    <lineage>
        <taxon>Bacteria</taxon>
        <taxon>Bacillati</taxon>
        <taxon>Actinomycetota</taxon>
        <taxon>Actinomycetes</taxon>
        <taxon>Bifidobacteriales</taxon>
        <taxon>Bifidobacteriaceae</taxon>
        <taxon>Bifidobacterium</taxon>
    </lineage>
</organism>
<dbReference type="AlphaFoldDB" id="A0A087CIY9"/>
<dbReference type="Proteomes" id="UP000029050">
    <property type="component" value="Unassembled WGS sequence"/>
</dbReference>
<evidence type="ECO:0000313" key="1">
    <source>
        <dbReference type="EMBL" id="KFI83239.1"/>
    </source>
</evidence>
<sequence length="128" mass="13968">MDLFESSSAATKDQHNDFGEHFRQIAFGGEDMRLLSQVFACGHDEHLGELGREGFLQVCRVVHEELGIGLKETRSFVAQGMLAMTLALLDSPHPADPLIDYLVTGSESNLNGANLGDDEVFGGRQDMS</sequence>